<accession>A0ABX4EW85</accession>
<dbReference type="SMART" id="SM00990">
    <property type="entry name" value="VRR_NUC"/>
    <property type="match status" value="1"/>
</dbReference>
<evidence type="ECO:0000256" key="3">
    <source>
        <dbReference type="ARBA" id="ARBA00022801"/>
    </source>
</evidence>
<comment type="cofactor">
    <cofactor evidence="1">
        <name>Mg(2+)</name>
        <dbReference type="ChEBI" id="CHEBI:18420"/>
    </cofactor>
</comment>
<dbReference type="RefSeq" id="WP_094832459.1">
    <property type="nucleotide sequence ID" value="NZ_NEVR01000004.1"/>
</dbReference>
<proteinExistence type="predicted"/>
<evidence type="ECO:0000259" key="4">
    <source>
        <dbReference type="SMART" id="SM00990"/>
    </source>
</evidence>
<keyword evidence="2" id="KW-0540">Nuclease</keyword>
<reference evidence="5 6" key="1">
    <citation type="submission" date="2017-05" db="EMBL/GenBank/DDBJ databases">
        <title>Complete and WGS of Bordetella genogroups.</title>
        <authorList>
            <person name="Spilker T."/>
            <person name="Lipuma J."/>
        </authorList>
    </citation>
    <scope>NUCLEOTIDE SEQUENCE [LARGE SCALE GENOMIC DNA]</scope>
    <source>
        <strain evidence="5 6">AU9795</strain>
    </source>
</reference>
<keyword evidence="6" id="KW-1185">Reference proteome</keyword>
<name>A0ABX4EW85_9BORD</name>
<sequence length="104" mass="11635">MRESAIESIAAALFKALGDGFYKFVSPARRSVPDRLRLRQVPPEHRALVGRYVHFIEFKAPGDKPTAAQVREHERLRALGYRVDVIDSVAGAQALAAEHQEQRA</sequence>
<evidence type="ECO:0000256" key="2">
    <source>
        <dbReference type="ARBA" id="ARBA00022722"/>
    </source>
</evidence>
<dbReference type="Gene3D" id="3.40.1350.10">
    <property type="match status" value="1"/>
</dbReference>
<evidence type="ECO:0000256" key="1">
    <source>
        <dbReference type="ARBA" id="ARBA00001946"/>
    </source>
</evidence>
<dbReference type="InterPro" id="IPR011856">
    <property type="entry name" value="tRNA_endonuc-like_dom_sf"/>
</dbReference>
<dbReference type="InterPro" id="IPR014883">
    <property type="entry name" value="VRR_NUC"/>
</dbReference>
<organism evidence="5 6">
    <name type="scientific">Bordetella genomosp. 1</name>
    <dbReference type="NCBI Taxonomy" id="1395607"/>
    <lineage>
        <taxon>Bacteria</taxon>
        <taxon>Pseudomonadati</taxon>
        <taxon>Pseudomonadota</taxon>
        <taxon>Betaproteobacteria</taxon>
        <taxon>Burkholderiales</taxon>
        <taxon>Alcaligenaceae</taxon>
        <taxon>Bordetella</taxon>
    </lineage>
</organism>
<gene>
    <name evidence="5" type="ORF">CAL27_18815</name>
</gene>
<feature type="domain" description="VRR-NUC" evidence="4">
    <location>
        <begin position="1"/>
        <end position="90"/>
    </location>
</feature>
<dbReference type="Proteomes" id="UP000216354">
    <property type="component" value="Unassembled WGS sequence"/>
</dbReference>
<evidence type="ECO:0000313" key="5">
    <source>
        <dbReference type="EMBL" id="OZI58735.1"/>
    </source>
</evidence>
<protein>
    <recommendedName>
        <fullName evidence="4">VRR-NUC domain-containing protein</fullName>
    </recommendedName>
</protein>
<dbReference type="EMBL" id="NEVR01000004">
    <property type="protein sequence ID" value="OZI58735.1"/>
    <property type="molecule type" value="Genomic_DNA"/>
</dbReference>
<comment type="caution">
    <text evidence="5">The sequence shown here is derived from an EMBL/GenBank/DDBJ whole genome shotgun (WGS) entry which is preliminary data.</text>
</comment>
<keyword evidence="3" id="KW-0378">Hydrolase</keyword>
<evidence type="ECO:0000313" key="6">
    <source>
        <dbReference type="Proteomes" id="UP000216354"/>
    </source>
</evidence>